<reference evidence="3" key="2">
    <citation type="submission" date="2025-09" db="UniProtKB">
        <authorList>
            <consortium name="Ensembl"/>
        </authorList>
    </citation>
    <scope>IDENTIFICATION</scope>
</reference>
<evidence type="ECO:0000256" key="1">
    <source>
        <dbReference type="ARBA" id="ARBA00006186"/>
    </source>
</evidence>
<evidence type="ECO:0000313" key="3">
    <source>
        <dbReference type="Ensembl" id="ENSPKIP00000019344.1"/>
    </source>
</evidence>
<sequence length="207" mass="22643">MDVSAEAKRIMVQALGKLYSSRTQRGGLRLHRNLLLTLVMKSARDIYHSARTACENEAQSGSPLPDPQPQRTEEAMDTSDADGESCVSARTSEGKCKVTSANCKKSQEDKENSDPVRSDRHSRKRPSKAAAEPDFLPTKKARMETGEERHGARPGALRTTTGNCYRADETLTSLPMSRAPARPGIALIDKSGWESAVKSWDPCAMVP</sequence>
<feature type="compositionally biased region" description="Basic and acidic residues" evidence="2">
    <location>
        <begin position="141"/>
        <end position="151"/>
    </location>
</feature>
<comment type="similarity">
    <text evidence="1">Belongs to the IER family.</text>
</comment>
<feature type="compositionally biased region" description="Basic and acidic residues" evidence="2">
    <location>
        <begin position="105"/>
        <end position="119"/>
    </location>
</feature>
<evidence type="ECO:0000313" key="4">
    <source>
        <dbReference type="Proteomes" id="UP000261540"/>
    </source>
</evidence>
<proteinExistence type="inferred from homology"/>
<dbReference type="Ensembl" id="ENSPKIT00000036191.1">
    <property type="protein sequence ID" value="ENSPKIP00000019344.1"/>
    <property type="gene ID" value="ENSPKIG00000004550.1"/>
</dbReference>
<dbReference type="InterPro" id="IPR008653">
    <property type="entry name" value="IER"/>
</dbReference>
<dbReference type="AlphaFoldDB" id="A0A3B3RLI6"/>
<feature type="region of interest" description="Disordered" evidence="2">
    <location>
        <begin position="54"/>
        <end position="160"/>
    </location>
</feature>
<dbReference type="PANTHER" id="PTHR15895">
    <property type="entry name" value="IMMEDIATE EARLY RESPONSE GENE"/>
    <property type="match status" value="1"/>
</dbReference>
<reference evidence="3" key="1">
    <citation type="submission" date="2025-08" db="UniProtKB">
        <authorList>
            <consortium name="Ensembl"/>
        </authorList>
    </citation>
    <scope>IDENTIFICATION</scope>
</reference>
<accession>A0A3B3RLI6</accession>
<evidence type="ECO:0000256" key="2">
    <source>
        <dbReference type="SAM" id="MobiDB-lite"/>
    </source>
</evidence>
<dbReference type="Pfam" id="PF05760">
    <property type="entry name" value="IER"/>
    <property type="match status" value="1"/>
</dbReference>
<dbReference type="GeneTree" id="ENSGT01100000263659"/>
<protein>
    <submittedName>
        <fullName evidence="3">Immediate early response 2a</fullName>
    </submittedName>
</protein>
<organism evidence="3 4">
    <name type="scientific">Paramormyrops kingsleyae</name>
    <dbReference type="NCBI Taxonomy" id="1676925"/>
    <lineage>
        <taxon>Eukaryota</taxon>
        <taxon>Metazoa</taxon>
        <taxon>Chordata</taxon>
        <taxon>Craniata</taxon>
        <taxon>Vertebrata</taxon>
        <taxon>Euteleostomi</taxon>
        <taxon>Actinopterygii</taxon>
        <taxon>Neopterygii</taxon>
        <taxon>Teleostei</taxon>
        <taxon>Osteoglossocephala</taxon>
        <taxon>Osteoglossomorpha</taxon>
        <taxon>Osteoglossiformes</taxon>
        <taxon>Mormyridae</taxon>
        <taxon>Paramormyrops</taxon>
    </lineage>
</organism>
<keyword evidence="4" id="KW-1185">Reference proteome</keyword>
<name>A0A3B3RLI6_9TELE</name>
<dbReference type="Proteomes" id="UP000261540">
    <property type="component" value="Unplaced"/>
</dbReference>